<keyword evidence="6" id="KW-1185">Reference proteome</keyword>
<reference evidence="5 6" key="1">
    <citation type="journal article" date="2021" name="Pathogens">
        <title>Isolation and Characterization of Kingella bonacorsii sp. nov., A Novel Kingella Species Detected in a Stable Periodontitis Subject.</title>
        <authorList>
            <person name="Antezack A."/>
            <person name="Boxberger M."/>
            <person name="Rolland C."/>
            <person name="Monnet-Corti V."/>
            <person name="La Scola B."/>
        </authorList>
    </citation>
    <scope>NUCLEOTIDE SEQUENCE [LARGE SCALE GENOMIC DNA]</scope>
    <source>
        <strain evidence="5 6">Marseille-Q4569</strain>
    </source>
</reference>
<proteinExistence type="predicted"/>
<dbReference type="SUPFAM" id="SSF51569">
    <property type="entry name" value="Aldolase"/>
    <property type="match status" value="1"/>
</dbReference>
<evidence type="ECO:0000256" key="2">
    <source>
        <dbReference type="SAM" id="MobiDB-lite"/>
    </source>
</evidence>
<organism evidence="5 6">
    <name type="scientific">Kingella bonacorsii</name>
    <dbReference type="NCBI Taxonomy" id="2796361"/>
    <lineage>
        <taxon>Bacteria</taxon>
        <taxon>Pseudomonadati</taxon>
        <taxon>Pseudomonadota</taxon>
        <taxon>Betaproteobacteria</taxon>
        <taxon>Neisseriales</taxon>
        <taxon>Neisseriaceae</taxon>
        <taxon>Kingella</taxon>
    </lineage>
</organism>
<evidence type="ECO:0000313" key="5">
    <source>
        <dbReference type="EMBL" id="MBK0395758.1"/>
    </source>
</evidence>
<comment type="caution">
    <text evidence="5">The sequence shown here is derived from an EMBL/GenBank/DDBJ whole genome shotgun (WGS) entry which is preliminary data.</text>
</comment>
<evidence type="ECO:0000259" key="4">
    <source>
        <dbReference type="Pfam" id="PF18152"/>
    </source>
</evidence>
<accession>A0ABS1BRF2</accession>
<evidence type="ECO:0000256" key="1">
    <source>
        <dbReference type="ARBA" id="ARBA00022679"/>
    </source>
</evidence>
<dbReference type="PANTHER" id="PTHR43018">
    <property type="entry name" value="PHOSPHO-2-DEHYDRO-3-DEOXYHEPTONATE ALDOLASE"/>
    <property type="match status" value="1"/>
</dbReference>
<gene>
    <name evidence="5" type="ORF">JDW22_03940</name>
</gene>
<dbReference type="Pfam" id="PF00793">
    <property type="entry name" value="DAHP_synth_1"/>
    <property type="match status" value="1"/>
</dbReference>
<dbReference type="Gene3D" id="3.30.70.1140">
    <property type="entry name" value="Phospho-2-dehydro-3-deoxyheptonate aldolase, domain 1"/>
    <property type="match status" value="1"/>
</dbReference>
<keyword evidence="1" id="KW-0808">Transferase</keyword>
<dbReference type="Proteomes" id="UP000614058">
    <property type="component" value="Unassembled WGS sequence"/>
</dbReference>
<sequence length="328" mass="35533">MIIVMQPHASEAAVQNVVQFIRAQGLTEHLSRGTEHTIIGAVGDERVFDAAQIEALPEVERAIRIMQDWRIISREAWADDSQIIIRGIPFGGTNAPQTIAYIGSLKTTGLNEVKTGKASSCAAETEGGNETETSKPQSHTAEISEVHAPAVLLDPFYLPANPYAPDNNAGEADIARQLQHISAHWHRAQKAVAVRIRDSAHIQAALNAEADLLYLGGELINNRHILHELGSLNVPVVVCKDIHHTVRDWLIAAEQIALRGNQHILLGEAGTLSLHSAPVRLDVEAIAQAKQQSHLPVLANISTLAHRHMPVATLRRLAIAAGADVIIE</sequence>
<dbReference type="Gene3D" id="3.20.20.70">
    <property type="entry name" value="Aldolase class I"/>
    <property type="match status" value="1"/>
</dbReference>
<feature type="domain" description="DAHP synthetase I/KDSA" evidence="3">
    <location>
        <begin position="208"/>
        <end position="326"/>
    </location>
</feature>
<dbReference type="InterPro" id="IPR006218">
    <property type="entry name" value="DAHP1/KDSA"/>
</dbReference>
<evidence type="ECO:0000313" key="6">
    <source>
        <dbReference type="Proteomes" id="UP000614058"/>
    </source>
</evidence>
<dbReference type="InterPro" id="IPR052899">
    <property type="entry name" value="Class-I_DAHP_synthase"/>
</dbReference>
<dbReference type="RefSeq" id="WP_200521794.1">
    <property type="nucleotide sequence ID" value="NZ_JAEHNZ010000001.1"/>
</dbReference>
<feature type="region of interest" description="Disordered" evidence="2">
    <location>
        <begin position="119"/>
        <end position="141"/>
    </location>
</feature>
<feature type="domain" description="DAHP synthase ferredoxin-like" evidence="4">
    <location>
        <begin position="1"/>
        <end position="67"/>
    </location>
</feature>
<dbReference type="PANTHER" id="PTHR43018:SF3">
    <property type="entry name" value="CARBOXYSOME FORMATION PROTEIN"/>
    <property type="match status" value="1"/>
</dbReference>
<name>A0ABS1BRF2_9NEIS</name>
<evidence type="ECO:0000259" key="3">
    <source>
        <dbReference type="Pfam" id="PF00793"/>
    </source>
</evidence>
<dbReference type="EMBL" id="JAEHNZ010000001">
    <property type="protein sequence ID" value="MBK0395758.1"/>
    <property type="molecule type" value="Genomic_DNA"/>
</dbReference>
<dbReference type="Pfam" id="PF18152">
    <property type="entry name" value="DAHP_snth_FXD"/>
    <property type="match status" value="1"/>
</dbReference>
<dbReference type="InterPro" id="IPR041071">
    <property type="entry name" value="DAHP_snth_FXD"/>
</dbReference>
<protein>
    <submittedName>
        <fullName evidence="5">3-deoxy-D-arabino-heptulosonate 7-phosphate synthase</fullName>
    </submittedName>
</protein>
<dbReference type="InterPro" id="IPR013785">
    <property type="entry name" value="Aldolase_TIM"/>
</dbReference>